<evidence type="ECO:0000256" key="6">
    <source>
        <dbReference type="SAM" id="MobiDB-lite"/>
    </source>
</evidence>
<dbReference type="GO" id="GO:0003677">
    <property type="term" value="F:DNA binding"/>
    <property type="evidence" value="ECO:0007669"/>
    <property type="project" value="UniProtKB-UniRule"/>
</dbReference>
<name>A0AAE1Q437_9EUCA</name>
<evidence type="ECO:0000256" key="2">
    <source>
        <dbReference type="ARBA" id="ARBA00022771"/>
    </source>
</evidence>
<accession>A0AAE1Q437</accession>
<dbReference type="SUPFAM" id="SSF57716">
    <property type="entry name" value="Glucocorticoid receptor-like (DNA-binding domain)"/>
    <property type="match status" value="1"/>
</dbReference>
<protein>
    <submittedName>
        <fullName evidence="9">Uncharacterized protein</fullName>
    </submittedName>
</protein>
<dbReference type="GO" id="GO:0008270">
    <property type="term" value="F:zinc ion binding"/>
    <property type="evidence" value="ECO:0007669"/>
    <property type="project" value="UniProtKB-KW"/>
</dbReference>
<evidence type="ECO:0000256" key="3">
    <source>
        <dbReference type="ARBA" id="ARBA00022833"/>
    </source>
</evidence>
<organism evidence="9 10">
    <name type="scientific">Petrolisthes manimaculis</name>
    <dbReference type="NCBI Taxonomy" id="1843537"/>
    <lineage>
        <taxon>Eukaryota</taxon>
        <taxon>Metazoa</taxon>
        <taxon>Ecdysozoa</taxon>
        <taxon>Arthropoda</taxon>
        <taxon>Crustacea</taxon>
        <taxon>Multicrustacea</taxon>
        <taxon>Malacostraca</taxon>
        <taxon>Eumalacostraca</taxon>
        <taxon>Eucarida</taxon>
        <taxon>Decapoda</taxon>
        <taxon>Pleocyemata</taxon>
        <taxon>Anomura</taxon>
        <taxon>Galatheoidea</taxon>
        <taxon>Porcellanidae</taxon>
        <taxon>Petrolisthes</taxon>
    </lineage>
</organism>
<evidence type="ECO:0000256" key="4">
    <source>
        <dbReference type="ARBA" id="ARBA00023125"/>
    </source>
</evidence>
<dbReference type="GO" id="GO:0071897">
    <property type="term" value="P:DNA biosynthetic process"/>
    <property type="evidence" value="ECO:0007669"/>
    <property type="project" value="UniProtKB-ARBA"/>
</dbReference>
<dbReference type="InterPro" id="IPR006612">
    <property type="entry name" value="THAP_Znf"/>
</dbReference>
<evidence type="ECO:0000313" key="9">
    <source>
        <dbReference type="EMBL" id="KAK4318382.1"/>
    </source>
</evidence>
<gene>
    <name evidence="9" type="ORF">Pmani_010619</name>
</gene>
<feature type="domain" description="THAP-type" evidence="8">
    <location>
        <begin position="89"/>
        <end position="176"/>
    </location>
</feature>
<dbReference type="SMART" id="SM00980">
    <property type="entry name" value="THAP"/>
    <property type="match status" value="1"/>
</dbReference>
<dbReference type="PANTHER" id="PTHR33332">
    <property type="entry name" value="REVERSE TRANSCRIPTASE DOMAIN-CONTAINING PROTEIN"/>
    <property type="match status" value="1"/>
</dbReference>
<dbReference type="Pfam" id="PF05485">
    <property type="entry name" value="THAP"/>
    <property type="match status" value="1"/>
</dbReference>
<evidence type="ECO:0000259" key="8">
    <source>
        <dbReference type="PROSITE" id="PS50950"/>
    </source>
</evidence>
<dbReference type="AlphaFoldDB" id="A0AAE1Q437"/>
<evidence type="ECO:0000313" key="10">
    <source>
        <dbReference type="Proteomes" id="UP001292094"/>
    </source>
</evidence>
<evidence type="ECO:0000256" key="5">
    <source>
        <dbReference type="PROSITE-ProRule" id="PRU00309"/>
    </source>
</evidence>
<reference evidence="9" key="1">
    <citation type="submission" date="2023-11" db="EMBL/GenBank/DDBJ databases">
        <title>Genome assemblies of two species of porcelain crab, Petrolisthes cinctipes and Petrolisthes manimaculis (Anomura: Porcellanidae).</title>
        <authorList>
            <person name="Angst P."/>
        </authorList>
    </citation>
    <scope>NUCLEOTIDE SEQUENCE</scope>
    <source>
        <strain evidence="9">PB745_02</strain>
        <tissue evidence="9">Gill</tissue>
    </source>
</reference>
<dbReference type="InterPro" id="IPR000477">
    <property type="entry name" value="RT_dom"/>
</dbReference>
<keyword evidence="4 5" id="KW-0238">DNA-binding</keyword>
<keyword evidence="1" id="KW-0479">Metal-binding</keyword>
<keyword evidence="2 5" id="KW-0863">Zinc-finger</keyword>
<dbReference type="EMBL" id="JAWZYT010000841">
    <property type="protein sequence ID" value="KAK4318382.1"/>
    <property type="molecule type" value="Genomic_DNA"/>
</dbReference>
<dbReference type="SUPFAM" id="SSF56672">
    <property type="entry name" value="DNA/RNA polymerases"/>
    <property type="match status" value="1"/>
</dbReference>
<proteinExistence type="predicted"/>
<dbReference type="PROSITE" id="PS50878">
    <property type="entry name" value="RT_POL"/>
    <property type="match status" value="1"/>
</dbReference>
<sequence>MRVSVGGSLSNNVPITSGVPQGSVLGPLLFLIYVNYIGSSLTCKYMMFADDLKLFLHHPGDPSSPASAILQFNIDTLAATASSWGLKFAPGKCVHLCFRRGLGGPFNHEFPKDEEVQCKWIHLCKRDGEVNPSHARICSRHFEESAYERNIKYELLGLPVPSNQRRLNSGALPTLHMPTTSEGVASGAILEDTEERRIGKRQRLQDSDSTENADLSAEERGRTSGEHIQLSNCCHRTQLQSAYWKEQFDSACCKIDSMLHDRPVKYWQDEGICKALTLQSLSPKGYRYLREVIKLPLPSEAAEDLEEECSLSAMAVSALDWQEPLTEGQYNENTDDPCEYDSQGTTFEDEMETEGLKYLGGYIVHKFPQHQFLGSNVEKNDHTWISNICRANQKLMKPSNQFFEQ</sequence>
<dbReference type="SMART" id="SM00692">
    <property type="entry name" value="DM3"/>
    <property type="match status" value="1"/>
</dbReference>
<keyword evidence="10" id="KW-1185">Reference proteome</keyword>
<comment type="caution">
    <text evidence="9">The sequence shown here is derived from an EMBL/GenBank/DDBJ whole genome shotgun (WGS) entry which is preliminary data.</text>
</comment>
<dbReference type="Proteomes" id="UP001292094">
    <property type="component" value="Unassembled WGS sequence"/>
</dbReference>
<feature type="domain" description="Reverse transcriptase" evidence="7">
    <location>
        <begin position="1"/>
        <end position="125"/>
    </location>
</feature>
<evidence type="ECO:0000256" key="1">
    <source>
        <dbReference type="ARBA" id="ARBA00022723"/>
    </source>
</evidence>
<dbReference type="Gene3D" id="6.20.210.20">
    <property type="entry name" value="THAP domain"/>
    <property type="match status" value="1"/>
</dbReference>
<feature type="region of interest" description="Disordered" evidence="6">
    <location>
        <begin position="195"/>
        <end position="223"/>
    </location>
</feature>
<dbReference type="InterPro" id="IPR043502">
    <property type="entry name" value="DNA/RNA_pol_sf"/>
</dbReference>
<dbReference type="InterPro" id="IPR038441">
    <property type="entry name" value="THAP_Znf_sf"/>
</dbReference>
<keyword evidence="3" id="KW-0862">Zinc</keyword>
<dbReference type="PROSITE" id="PS50950">
    <property type="entry name" value="ZF_THAP"/>
    <property type="match status" value="1"/>
</dbReference>
<evidence type="ECO:0000259" key="7">
    <source>
        <dbReference type="PROSITE" id="PS50878"/>
    </source>
</evidence>